<sequence length="145" mass="15896">MSLRWIPFHGMIALRCAFVLQREWAVKRLSIKAWGRHRPVGYRQSSVKGVGRALVNAKPERENRGGGQGIERSIMDTAITVPDVDEDHTDKCALLMMLSYVAGECRRLGASDAAHHAMLAANLLAPPGLAASPDARLPIPVDPRH</sequence>
<gene>
    <name evidence="1" type="ORF">J5Y09_17515</name>
</gene>
<protein>
    <submittedName>
        <fullName evidence="1">Uncharacterized protein</fullName>
    </submittedName>
</protein>
<keyword evidence="2" id="KW-1185">Reference proteome</keyword>
<evidence type="ECO:0000313" key="1">
    <source>
        <dbReference type="EMBL" id="MBP0465730.1"/>
    </source>
</evidence>
<dbReference type="EMBL" id="JAGIYZ010000018">
    <property type="protein sequence ID" value="MBP0465730.1"/>
    <property type="molecule type" value="Genomic_DNA"/>
</dbReference>
<reference evidence="1 2" key="1">
    <citation type="submission" date="2021-03" db="EMBL/GenBank/DDBJ databases">
        <authorList>
            <person name="So Y."/>
        </authorList>
    </citation>
    <scope>NUCLEOTIDE SEQUENCE [LARGE SCALE GENOMIC DNA]</scope>
    <source>
        <strain evidence="1 2">PWR1</strain>
    </source>
</reference>
<dbReference type="RefSeq" id="WP_209353117.1">
    <property type="nucleotide sequence ID" value="NZ_JAGIYZ010000018.1"/>
</dbReference>
<dbReference type="Proteomes" id="UP000680815">
    <property type="component" value="Unassembled WGS sequence"/>
</dbReference>
<organism evidence="1 2">
    <name type="scientific">Roseomonas nitratireducens</name>
    <dbReference type="NCBI Taxonomy" id="2820810"/>
    <lineage>
        <taxon>Bacteria</taxon>
        <taxon>Pseudomonadati</taxon>
        <taxon>Pseudomonadota</taxon>
        <taxon>Alphaproteobacteria</taxon>
        <taxon>Acetobacterales</taxon>
        <taxon>Roseomonadaceae</taxon>
        <taxon>Roseomonas</taxon>
    </lineage>
</organism>
<evidence type="ECO:0000313" key="2">
    <source>
        <dbReference type="Proteomes" id="UP000680815"/>
    </source>
</evidence>
<name>A0ABS4AWH6_9PROT</name>
<comment type="caution">
    <text evidence="1">The sequence shown here is derived from an EMBL/GenBank/DDBJ whole genome shotgun (WGS) entry which is preliminary data.</text>
</comment>
<accession>A0ABS4AWH6</accession>
<proteinExistence type="predicted"/>